<feature type="compositionally biased region" description="Basic and acidic residues" evidence="1">
    <location>
        <begin position="138"/>
        <end position="149"/>
    </location>
</feature>
<evidence type="ECO:0000256" key="1">
    <source>
        <dbReference type="SAM" id="MobiDB-lite"/>
    </source>
</evidence>
<dbReference type="VEuPathDB" id="ToxoDB:ETH_00000685"/>
<feature type="compositionally biased region" description="Basic and acidic residues" evidence="1">
    <location>
        <begin position="252"/>
        <end position="262"/>
    </location>
</feature>
<protein>
    <submittedName>
        <fullName evidence="2">Uncharacterized protein</fullName>
    </submittedName>
</protein>
<organism evidence="2">
    <name type="scientific">Eimeria tenella</name>
    <name type="common">Coccidian parasite</name>
    <dbReference type="NCBI Taxonomy" id="5802"/>
    <lineage>
        <taxon>Eukaryota</taxon>
        <taxon>Sar</taxon>
        <taxon>Alveolata</taxon>
        <taxon>Apicomplexa</taxon>
        <taxon>Conoidasida</taxon>
        <taxon>Coccidia</taxon>
        <taxon>Eucoccidiorida</taxon>
        <taxon>Eimeriorina</taxon>
        <taxon>Eimeriidae</taxon>
        <taxon>Eimeria</taxon>
    </lineage>
</organism>
<reference evidence="2" key="1">
    <citation type="journal article" date="2012" name="BMC Genomics">
        <title>Characterisation of full-length cDNA sequences provides insights into the Eimeria tenella transcriptome.</title>
        <authorList>
            <person name="Amiruddin N."/>
            <person name="Lee X.W."/>
            <person name="Blake D.P."/>
            <person name="Suzuki Y."/>
            <person name="Tay Y.L."/>
            <person name="Lim L.S."/>
            <person name="Tomley F.M."/>
            <person name="Watanabe J."/>
            <person name="Sugimoto C."/>
            <person name="Wan K.L."/>
        </authorList>
    </citation>
    <scope>NUCLEOTIDE SEQUENCE</scope>
    <source>
        <strain evidence="2">Houghton</strain>
    </source>
</reference>
<sequence length="262" mass="28559">MSETPQQGNKIDTQDFKAPSVIGGGSLLLEVRGEFTVPNVNSREELRELLSLRKCSLDLRNTEIRMSDEVRKEVCEALGVKENVGEDTLRSCILLNGCITKAPAGTNELVRCFLRRGTREQHFSLVRELARRRRAELEKGVRRVADGPRTKTTKNLADHHSDYHSADAASLHAADNRNIENGGDTRTASRGMLAASDTAAHVEEAAGDGAKPGRTNKAAGGRSAQKGGSLLPQPHEELYTFRSATTASELGTSRRTEVDALR</sequence>
<feature type="region of interest" description="Disordered" evidence="1">
    <location>
        <begin position="138"/>
        <end position="161"/>
    </location>
</feature>
<name>H9B9I3_EIMTE</name>
<proteinExistence type="evidence at transcript level"/>
<dbReference type="EMBL" id="JN987420">
    <property type="protein sequence ID" value="AET50643.1"/>
    <property type="molecule type" value="mRNA"/>
</dbReference>
<dbReference type="VEuPathDB" id="ToxoDB:ETH2_15102600"/>
<feature type="region of interest" description="Disordered" evidence="1">
    <location>
        <begin position="204"/>
        <end position="262"/>
    </location>
</feature>
<accession>H9B9I3</accession>
<evidence type="ECO:0000313" key="2">
    <source>
        <dbReference type="EMBL" id="AET50643.1"/>
    </source>
</evidence>
<dbReference type="AlphaFoldDB" id="H9B9I3"/>
<feature type="compositionally biased region" description="Polar residues" evidence="1">
    <location>
        <begin position="242"/>
        <end position="251"/>
    </location>
</feature>